<evidence type="ECO:0000313" key="2">
    <source>
        <dbReference type="EMBL" id="CAH2070085.1"/>
    </source>
</evidence>
<sequence>MSLLDIDALNIRAVYSKSMIGDILTDMKRVGDLAINSEMWKELVEDSFMRGKKKIEPKVMFATVPRCLVSSLRFVEMKGSISGYEGEMELIRYFLKNSTILEKLKLHLYYTTAKEKFAFLTELVAMPRCCSACELICQSSRLKPLPKFGYMSRLHINLRLSGLNRLQNFLKSFPNLKSLILVMIYSTHGMVILKSHQINFSSVPDCLLSSLEFVDFEVAIWGLAGEMKLARYFLEKSAILKKTHSPFES</sequence>
<dbReference type="InterPro" id="IPR050232">
    <property type="entry name" value="FBL13/AtMIF1-like"/>
</dbReference>
<dbReference type="InterPro" id="IPR006566">
    <property type="entry name" value="FBD"/>
</dbReference>
<dbReference type="PANTHER" id="PTHR31900">
    <property type="entry name" value="F-BOX/RNI SUPERFAMILY PROTEIN-RELATED"/>
    <property type="match status" value="1"/>
</dbReference>
<dbReference type="Pfam" id="PF08387">
    <property type="entry name" value="FBD"/>
    <property type="match status" value="2"/>
</dbReference>
<gene>
    <name evidence="2" type="ORF">TAV2_LOCUS22369</name>
</gene>
<proteinExistence type="predicted"/>
<dbReference type="PANTHER" id="PTHR31900:SF25">
    <property type="entry name" value="FBD DOMAIN-CONTAINING PROTEIN"/>
    <property type="match status" value="1"/>
</dbReference>
<evidence type="ECO:0000313" key="3">
    <source>
        <dbReference type="Proteomes" id="UP000836841"/>
    </source>
</evidence>
<dbReference type="EMBL" id="OU466862">
    <property type="protein sequence ID" value="CAH2070085.1"/>
    <property type="molecule type" value="Genomic_DNA"/>
</dbReference>
<feature type="domain" description="FBD" evidence="1">
    <location>
        <begin position="205"/>
        <end position="248"/>
    </location>
</feature>
<feature type="domain" description="FBD" evidence="1">
    <location>
        <begin position="66"/>
        <end position="138"/>
    </location>
</feature>
<name>A0AAU9SKU9_THLAR</name>
<evidence type="ECO:0000259" key="1">
    <source>
        <dbReference type="SMART" id="SM00579"/>
    </source>
</evidence>
<accession>A0AAU9SKU9</accession>
<dbReference type="AlphaFoldDB" id="A0AAU9SKU9"/>
<protein>
    <recommendedName>
        <fullName evidence="1">FBD domain-containing protein</fullName>
    </recommendedName>
</protein>
<dbReference type="Proteomes" id="UP000836841">
    <property type="component" value="Chromosome 6"/>
</dbReference>
<keyword evidence="3" id="KW-1185">Reference proteome</keyword>
<dbReference type="SMART" id="SM00579">
    <property type="entry name" value="FBD"/>
    <property type="match status" value="2"/>
</dbReference>
<reference evidence="2 3" key="1">
    <citation type="submission" date="2022-03" db="EMBL/GenBank/DDBJ databases">
        <authorList>
            <person name="Nunn A."/>
            <person name="Chopra R."/>
            <person name="Nunn A."/>
            <person name="Contreras Garrido A."/>
        </authorList>
    </citation>
    <scope>NUCLEOTIDE SEQUENCE [LARGE SCALE GENOMIC DNA]</scope>
</reference>
<organism evidence="2 3">
    <name type="scientific">Thlaspi arvense</name>
    <name type="common">Field penny-cress</name>
    <dbReference type="NCBI Taxonomy" id="13288"/>
    <lineage>
        <taxon>Eukaryota</taxon>
        <taxon>Viridiplantae</taxon>
        <taxon>Streptophyta</taxon>
        <taxon>Embryophyta</taxon>
        <taxon>Tracheophyta</taxon>
        <taxon>Spermatophyta</taxon>
        <taxon>Magnoliopsida</taxon>
        <taxon>eudicotyledons</taxon>
        <taxon>Gunneridae</taxon>
        <taxon>Pentapetalae</taxon>
        <taxon>rosids</taxon>
        <taxon>malvids</taxon>
        <taxon>Brassicales</taxon>
        <taxon>Brassicaceae</taxon>
        <taxon>Thlaspideae</taxon>
        <taxon>Thlaspi</taxon>
    </lineage>
</organism>